<feature type="transmembrane region" description="Helical" evidence="1">
    <location>
        <begin position="190"/>
        <end position="215"/>
    </location>
</feature>
<evidence type="ECO:0008006" key="4">
    <source>
        <dbReference type="Google" id="ProtNLM"/>
    </source>
</evidence>
<name>A0A7S4HX01_9STRA</name>
<feature type="transmembrane region" description="Helical" evidence="1">
    <location>
        <begin position="496"/>
        <end position="516"/>
    </location>
</feature>
<proteinExistence type="predicted"/>
<evidence type="ECO:0000313" key="3">
    <source>
        <dbReference type="EMBL" id="CAE2211967.1"/>
    </source>
</evidence>
<feature type="transmembrane region" description="Helical" evidence="1">
    <location>
        <begin position="454"/>
        <end position="476"/>
    </location>
</feature>
<organism evidence="3">
    <name type="scientific">Odontella aurita</name>
    <dbReference type="NCBI Taxonomy" id="265563"/>
    <lineage>
        <taxon>Eukaryota</taxon>
        <taxon>Sar</taxon>
        <taxon>Stramenopiles</taxon>
        <taxon>Ochrophyta</taxon>
        <taxon>Bacillariophyta</taxon>
        <taxon>Mediophyceae</taxon>
        <taxon>Biddulphiophycidae</taxon>
        <taxon>Eupodiscales</taxon>
        <taxon>Odontellaceae</taxon>
        <taxon>Odontella</taxon>
    </lineage>
</organism>
<gene>
    <name evidence="3" type="ORF">OAUR00152_LOCUS4875</name>
</gene>
<feature type="chain" id="PRO_5030861898" description="Iron-sulfur cluster biosynthesis family protein" evidence="2">
    <location>
        <begin position="18"/>
        <end position="606"/>
    </location>
</feature>
<keyword evidence="1" id="KW-0812">Transmembrane</keyword>
<accession>A0A7S4HX01</accession>
<protein>
    <recommendedName>
        <fullName evidence="4">Iron-sulfur cluster biosynthesis family protein</fullName>
    </recommendedName>
</protein>
<reference evidence="3" key="1">
    <citation type="submission" date="2021-01" db="EMBL/GenBank/DDBJ databases">
        <authorList>
            <person name="Corre E."/>
            <person name="Pelletier E."/>
            <person name="Niang G."/>
            <person name="Scheremetjew M."/>
            <person name="Finn R."/>
            <person name="Kale V."/>
            <person name="Holt S."/>
            <person name="Cochrane G."/>
            <person name="Meng A."/>
            <person name="Brown T."/>
            <person name="Cohen L."/>
        </authorList>
    </citation>
    <scope>NUCLEOTIDE SEQUENCE</scope>
    <source>
        <strain evidence="3">Isolate 1302-5</strain>
    </source>
</reference>
<evidence type="ECO:0000256" key="1">
    <source>
        <dbReference type="SAM" id="Phobius"/>
    </source>
</evidence>
<keyword evidence="1" id="KW-0472">Membrane</keyword>
<dbReference type="EMBL" id="HBKQ01007260">
    <property type="protein sequence ID" value="CAE2211967.1"/>
    <property type="molecule type" value="Transcribed_RNA"/>
</dbReference>
<dbReference type="PANTHER" id="PTHR47380:SF4">
    <property type="entry name" value="OS02G0533000 PROTEIN"/>
    <property type="match status" value="1"/>
</dbReference>
<feature type="signal peptide" evidence="2">
    <location>
        <begin position="1"/>
        <end position="17"/>
    </location>
</feature>
<dbReference type="InterPro" id="IPR044200">
    <property type="entry name" value="At5g03900-like"/>
</dbReference>
<dbReference type="PANTHER" id="PTHR47380">
    <property type="entry name" value="OS02G0533000 PROTEIN"/>
    <property type="match status" value="1"/>
</dbReference>
<dbReference type="AlphaFoldDB" id="A0A7S4HX01"/>
<evidence type="ECO:0000256" key="2">
    <source>
        <dbReference type="SAM" id="SignalP"/>
    </source>
</evidence>
<sequence>MKILSLLLILAAAASFGGDVGGGIATVSAFSPTALSSSPRFGAYPLSAQSRMAVRPFRRTVSGSALSMSSGGGALARLAGGRPLLSEDDMAAPPDERVIEAVERGGSVNVIASDIATKAGVSLSLARKSLSTLATLSGGDIAVTSDGELVYTFPNNVRNVLASNSARYNALQTWQKDVWPKLFYGIRVGFGVVLFLSIFAIFSTLFFVTTAGGASERNDRDDRRREGGFGGGYGMGNFMFDLFFPRNYFFYQPYYGYYGRMPYSARLYGDYRMEPEEPEPNIFERVFSYICGDGNPNNGIETARLRAAAQVIRDNGGAVVAEQLTPFVDEPPAPDAGYMDDSKSGAYVDESYVLPIVSQLGGEPTVTEEGDIVYVFPELQLSAESTLEAAGLKPDASPGEIVEVLSYRGVNARGALEKKDLIKLLDQSLSMSGRDPSEPIQEEEFDFNRSGTGWNVLSGVLGAVNLGGALYLGQILASPALNGVRLPSYFGVVQSIYPLLLIYALAFNIIPAIRYFNIKGKNAAIRERNALKRNWSVVLRSMGKRVRRKLDAAQNMRSKMKRLGAGKDIVFDTRVDDASKVTKKRESDALRDFDKLLNQDEGGSFQ</sequence>
<keyword evidence="2" id="KW-0732">Signal</keyword>
<keyword evidence="1" id="KW-1133">Transmembrane helix</keyword>